<organism evidence="1">
    <name type="scientific">Arundo donax</name>
    <name type="common">Giant reed</name>
    <name type="synonym">Donax arundinaceus</name>
    <dbReference type="NCBI Taxonomy" id="35708"/>
    <lineage>
        <taxon>Eukaryota</taxon>
        <taxon>Viridiplantae</taxon>
        <taxon>Streptophyta</taxon>
        <taxon>Embryophyta</taxon>
        <taxon>Tracheophyta</taxon>
        <taxon>Spermatophyta</taxon>
        <taxon>Magnoliopsida</taxon>
        <taxon>Liliopsida</taxon>
        <taxon>Poales</taxon>
        <taxon>Poaceae</taxon>
        <taxon>PACMAD clade</taxon>
        <taxon>Arundinoideae</taxon>
        <taxon>Arundineae</taxon>
        <taxon>Arundo</taxon>
    </lineage>
</organism>
<evidence type="ECO:0000313" key="1">
    <source>
        <dbReference type="EMBL" id="JAD54635.1"/>
    </source>
</evidence>
<accession>A0A0A9B0G7</accession>
<protein>
    <submittedName>
        <fullName evidence="1">Uncharacterized protein</fullName>
    </submittedName>
</protein>
<reference evidence="1" key="1">
    <citation type="submission" date="2014-09" db="EMBL/GenBank/DDBJ databases">
        <authorList>
            <person name="Magalhaes I.L.F."/>
            <person name="Oliveira U."/>
            <person name="Santos F.R."/>
            <person name="Vidigal T.H.D.A."/>
            <person name="Brescovit A.D."/>
            <person name="Santos A.J."/>
        </authorList>
    </citation>
    <scope>NUCLEOTIDE SEQUENCE</scope>
    <source>
        <tissue evidence="1">Shoot tissue taken approximately 20 cm above the soil surface</tissue>
    </source>
</reference>
<proteinExistence type="predicted"/>
<dbReference type="EMBL" id="GBRH01243260">
    <property type="protein sequence ID" value="JAD54635.1"/>
    <property type="molecule type" value="Transcribed_RNA"/>
</dbReference>
<reference evidence="1" key="2">
    <citation type="journal article" date="2015" name="Data Brief">
        <title>Shoot transcriptome of the giant reed, Arundo donax.</title>
        <authorList>
            <person name="Barrero R.A."/>
            <person name="Guerrero F.D."/>
            <person name="Moolhuijzen P."/>
            <person name="Goolsby J.A."/>
            <person name="Tidwell J."/>
            <person name="Bellgard S.E."/>
            <person name="Bellgard M.I."/>
        </authorList>
    </citation>
    <scope>NUCLEOTIDE SEQUENCE</scope>
    <source>
        <tissue evidence="1">Shoot tissue taken approximately 20 cm above the soil surface</tissue>
    </source>
</reference>
<name>A0A0A9B0G7_ARUDO</name>
<dbReference type="AlphaFoldDB" id="A0A0A9B0G7"/>
<sequence>MGIAFFVFTASYGDDEEKVGILMQTSDKKNTK</sequence>